<proteinExistence type="predicted"/>
<sequence>MITLPDRPLSTQDIIKYVRKLKINHFRGVFSRDNLKNRTSLNVTYLQATGAIDHIFRYI</sequence>
<evidence type="ECO:0000313" key="2">
    <source>
        <dbReference type="Proteomes" id="UP000478052"/>
    </source>
</evidence>
<evidence type="ECO:0000313" key="1">
    <source>
        <dbReference type="EMBL" id="KAF0742057.1"/>
    </source>
</evidence>
<comment type="caution">
    <text evidence="1">The sequence shown here is derived from an EMBL/GenBank/DDBJ whole genome shotgun (WGS) entry which is preliminary data.</text>
</comment>
<gene>
    <name evidence="1" type="ORF">FWK35_00019035</name>
</gene>
<accession>A0A6G0XNJ4</accession>
<name>A0A6G0XNJ4_APHCR</name>
<dbReference type="AlphaFoldDB" id="A0A6G0XNJ4"/>
<reference evidence="1 2" key="1">
    <citation type="submission" date="2019-08" db="EMBL/GenBank/DDBJ databases">
        <title>Whole genome of Aphis craccivora.</title>
        <authorList>
            <person name="Voronova N.V."/>
            <person name="Shulinski R.S."/>
            <person name="Bandarenka Y.V."/>
            <person name="Zhorov D.G."/>
            <person name="Warner D."/>
        </authorList>
    </citation>
    <scope>NUCLEOTIDE SEQUENCE [LARGE SCALE GENOMIC DNA]</scope>
    <source>
        <strain evidence="1">180601</strain>
        <tissue evidence="1">Whole Body</tissue>
    </source>
</reference>
<organism evidence="1 2">
    <name type="scientific">Aphis craccivora</name>
    <name type="common">Cowpea aphid</name>
    <dbReference type="NCBI Taxonomy" id="307492"/>
    <lineage>
        <taxon>Eukaryota</taxon>
        <taxon>Metazoa</taxon>
        <taxon>Ecdysozoa</taxon>
        <taxon>Arthropoda</taxon>
        <taxon>Hexapoda</taxon>
        <taxon>Insecta</taxon>
        <taxon>Pterygota</taxon>
        <taxon>Neoptera</taxon>
        <taxon>Paraneoptera</taxon>
        <taxon>Hemiptera</taxon>
        <taxon>Sternorrhyncha</taxon>
        <taxon>Aphidomorpha</taxon>
        <taxon>Aphidoidea</taxon>
        <taxon>Aphididae</taxon>
        <taxon>Aphidini</taxon>
        <taxon>Aphis</taxon>
        <taxon>Aphis</taxon>
    </lineage>
</organism>
<protein>
    <submittedName>
        <fullName evidence="1">Uncharacterized protein</fullName>
    </submittedName>
</protein>
<dbReference type="EMBL" id="VUJU01007676">
    <property type="protein sequence ID" value="KAF0742057.1"/>
    <property type="molecule type" value="Genomic_DNA"/>
</dbReference>
<dbReference type="Proteomes" id="UP000478052">
    <property type="component" value="Unassembled WGS sequence"/>
</dbReference>
<keyword evidence="2" id="KW-1185">Reference proteome</keyword>